<dbReference type="SMART" id="SM01321">
    <property type="entry name" value="Y1_Tnp"/>
    <property type="match status" value="1"/>
</dbReference>
<organism evidence="2 3">
    <name type="scientific">Shewanella benthica KT99</name>
    <dbReference type="NCBI Taxonomy" id="314608"/>
    <lineage>
        <taxon>Bacteria</taxon>
        <taxon>Pseudomonadati</taxon>
        <taxon>Pseudomonadota</taxon>
        <taxon>Gammaproteobacteria</taxon>
        <taxon>Alteromonadales</taxon>
        <taxon>Shewanellaceae</taxon>
        <taxon>Shewanella</taxon>
    </lineage>
</organism>
<name>A9DCJ7_9GAMM</name>
<dbReference type="PANTHER" id="PTHR34322:SF2">
    <property type="entry name" value="TRANSPOSASE IS200-LIKE DOMAIN-CONTAINING PROTEIN"/>
    <property type="match status" value="1"/>
</dbReference>
<dbReference type="RefSeq" id="WP_005500199.1">
    <property type="nucleotide sequence ID" value="NZ_ABIC01000022.1"/>
</dbReference>
<comment type="caution">
    <text evidence="2">The sequence shown here is derived from an EMBL/GenBank/DDBJ whole genome shotgun (WGS) entry which is preliminary data.</text>
</comment>
<proteinExistence type="predicted"/>
<sequence>MPRPRSTQISIEDTLFYHCCSRTVRQAFIAGVDAFTGKSYEHRRGWIETQLLNLAGVFAIDVAAYAVMSNHLHLVLRIDIELANRWSDREVVEQWHQIFKGTDLSQQFAKGEVIEAYQVSQLKHLIAQYRSRLSDISWFMRCLNEPIARKANQEDNCTGHFWEGRFKSQALLDEAAVLACMAYVELNPIRAQMAKTPEDSDHTSLQLRVNAALKGKQPEKLLPFIGNERLNQLKGINFSLKDYLELVDETGRVIRDDKRGAISSSGAKILIRLNISSDNWIKITSEFGKLFHGPVGTLQELTSYGEHLGKRRRHFAKCCQYLETSR</sequence>
<keyword evidence="3" id="KW-1185">Reference proteome</keyword>
<dbReference type="InterPro" id="IPR002686">
    <property type="entry name" value="Transposase_17"/>
</dbReference>
<dbReference type="EMBL" id="ABIC01000022">
    <property type="protein sequence ID" value="EDQ00360.1"/>
    <property type="molecule type" value="Genomic_DNA"/>
</dbReference>
<dbReference type="GO" id="GO:0004803">
    <property type="term" value="F:transposase activity"/>
    <property type="evidence" value="ECO:0007669"/>
    <property type="project" value="InterPro"/>
</dbReference>
<dbReference type="Gene3D" id="3.30.70.1290">
    <property type="entry name" value="Transposase IS200-like"/>
    <property type="match status" value="1"/>
</dbReference>
<dbReference type="GO" id="GO:0003677">
    <property type="term" value="F:DNA binding"/>
    <property type="evidence" value="ECO:0007669"/>
    <property type="project" value="InterPro"/>
</dbReference>
<feature type="domain" description="Transposase IS200-like" evidence="1">
    <location>
        <begin position="12"/>
        <end position="187"/>
    </location>
</feature>
<protein>
    <recommendedName>
        <fullName evidence="1">Transposase IS200-like domain-containing protein</fullName>
    </recommendedName>
</protein>
<dbReference type="AlphaFoldDB" id="A9DCJ7"/>
<reference evidence="2 3" key="1">
    <citation type="submission" date="2007-10" db="EMBL/GenBank/DDBJ databases">
        <authorList>
            <person name="Yayanos A."/>
            <person name="Ferriera S."/>
            <person name="Johnson J."/>
            <person name="Kravitz S."/>
            <person name="Halpern A."/>
            <person name="Remington K."/>
            <person name="Beeson K."/>
            <person name="Tran B."/>
            <person name="Rogers Y.-H."/>
            <person name="Friedman R."/>
            <person name="Venter J.C."/>
        </authorList>
    </citation>
    <scope>NUCLEOTIDE SEQUENCE [LARGE SCALE GENOMIC DNA]</scope>
    <source>
        <strain evidence="2 3">KT99</strain>
    </source>
</reference>
<dbReference type="Proteomes" id="UP000005839">
    <property type="component" value="Unassembled WGS sequence"/>
</dbReference>
<dbReference type="GO" id="GO:0006313">
    <property type="term" value="P:DNA transposition"/>
    <property type="evidence" value="ECO:0007669"/>
    <property type="project" value="InterPro"/>
</dbReference>
<dbReference type="PANTHER" id="PTHR34322">
    <property type="entry name" value="TRANSPOSASE, Y1_TNP DOMAIN-CONTAINING"/>
    <property type="match status" value="1"/>
</dbReference>
<dbReference type="SUPFAM" id="SSF143422">
    <property type="entry name" value="Transposase IS200-like"/>
    <property type="match status" value="1"/>
</dbReference>
<evidence type="ECO:0000313" key="2">
    <source>
        <dbReference type="EMBL" id="EDQ00360.1"/>
    </source>
</evidence>
<evidence type="ECO:0000313" key="3">
    <source>
        <dbReference type="Proteomes" id="UP000005839"/>
    </source>
</evidence>
<dbReference type="InterPro" id="IPR036515">
    <property type="entry name" value="Transposase_17_sf"/>
</dbReference>
<gene>
    <name evidence="2" type="ORF">KT99_09209</name>
</gene>
<evidence type="ECO:0000259" key="1">
    <source>
        <dbReference type="SMART" id="SM01321"/>
    </source>
</evidence>
<accession>A9DCJ7</accession>